<protein>
    <submittedName>
        <fullName evidence="2">Uncharacterized protein</fullName>
    </submittedName>
</protein>
<organism evidence="2 3">
    <name type="scientific">Pleodorina starrii</name>
    <dbReference type="NCBI Taxonomy" id="330485"/>
    <lineage>
        <taxon>Eukaryota</taxon>
        <taxon>Viridiplantae</taxon>
        <taxon>Chlorophyta</taxon>
        <taxon>core chlorophytes</taxon>
        <taxon>Chlorophyceae</taxon>
        <taxon>CS clade</taxon>
        <taxon>Chlamydomonadales</taxon>
        <taxon>Volvocaceae</taxon>
        <taxon>Pleodorina</taxon>
    </lineage>
</organism>
<accession>A0A9W6BQU4</accession>
<dbReference type="EMBL" id="BRXU01000016">
    <property type="protein sequence ID" value="GLC56726.1"/>
    <property type="molecule type" value="Genomic_DNA"/>
</dbReference>
<gene>
    <name evidence="2" type="primary">PLESTB004335</name>
    <name evidence="2" type="ORF">PLESTB_001139200</name>
</gene>
<evidence type="ECO:0000313" key="2">
    <source>
        <dbReference type="EMBL" id="GLC56726.1"/>
    </source>
</evidence>
<name>A0A9W6BQU4_9CHLO</name>
<dbReference type="AlphaFoldDB" id="A0A9W6BQU4"/>
<sequence>MYRFLFHAPDSSLHRSGPPLNAHQHARHPAAESAAERNANPSHPGIRATKVVTSPFTGNRHRPHNPRAPPLLPLPPPPPRRPIEIRSTPPRGRPPAPDSCLPACPAARPPACLLGCLGPLDHP</sequence>
<feature type="region of interest" description="Disordered" evidence="1">
    <location>
        <begin position="1"/>
        <end position="102"/>
    </location>
</feature>
<evidence type="ECO:0000256" key="1">
    <source>
        <dbReference type="SAM" id="MobiDB-lite"/>
    </source>
</evidence>
<comment type="caution">
    <text evidence="2">The sequence shown here is derived from an EMBL/GenBank/DDBJ whole genome shotgun (WGS) entry which is preliminary data.</text>
</comment>
<keyword evidence="3" id="KW-1185">Reference proteome</keyword>
<evidence type="ECO:0000313" key="3">
    <source>
        <dbReference type="Proteomes" id="UP001165080"/>
    </source>
</evidence>
<dbReference type="Proteomes" id="UP001165080">
    <property type="component" value="Unassembled WGS sequence"/>
</dbReference>
<proteinExistence type="predicted"/>
<feature type="compositionally biased region" description="Pro residues" evidence="1">
    <location>
        <begin position="66"/>
        <end position="80"/>
    </location>
</feature>
<reference evidence="2 3" key="1">
    <citation type="journal article" date="2023" name="Commun. Biol.">
        <title>Reorganization of the ancestral sex-determining regions during the evolution of trioecy in Pleodorina starrii.</title>
        <authorList>
            <person name="Takahashi K."/>
            <person name="Suzuki S."/>
            <person name="Kawai-Toyooka H."/>
            <person name="Yamamoto K."/>
            <person name="Hamaji T."/>
            <person name="Ootsuki R."/>
            <person name="Yamaguchi H."/>
            <person name="Kawachi M."/>
            <person name="Higashiyama T."/>
            <person name="Nozaki H."/>
        </authorList>
    </citation>
    <scope>NUCLEOTIDE SEQUENCE [LARGE SCALE GENOMIC DNA]</scope>
    <source>
        <strain evidence="2 3">NIES-4479</strain>
    </source>
</reference>